<keyword evidence="2" id="KW-1185">Reference proteome</keyword>
<protein>
    <submittedName>
        <fullName evidence="1">Uncharacterized protein</fullName>
    </submittedName>
</protein>
<organism evidence="1 2">
    <name type="scientific">Brevundimonas variabilis</name>
    <dbReference type="NCBI Taxonomy" id="74312"/>
    <lineage>
        <taxon>Bacteria</taxon>
        <taxon>Pseudomonadati</taxon>
        <taxon>Pseudomonadota</taxon>
        <taxon>Alphaproteobacteria</taxon>
        <taxon>Caulobacterales</taxon>
        <taxon>Caulobacteraceae</taxon>
        <taxon>Brevundimonas</taxon>
    </lineage>
</organism>
<evidence type="ECO:0000313" key="1">
    <source>
        <dbReference type="EMBL" id="MBB5744957.1"/>
    </source>
</evidence>
<gene>
    <name evidence="1" type="ORF">GGR13_000529</name>
</gene>
<dbReference type="RefSeq" id="WP_183211904.1">
    <property type="nucleotide sequence ID" value="NZ_JACHOR010000001.1"/>
</dbReference>
<dbReference type="AlphaFoldDB" id="A0A7W9FD75"/>
<sequence>MTSLSTHPGESRDPAPWALFKVGARIAADPAQADSHKDWVPAFAGMSGY</sequence>
<reference evidence="1 2" key="1">
    <citation type="submission" date="2020-08" db="EMBL/GenBank/DDBJ databases">
        <title>Genomic Encyclopedia of Type Strains, Phase IV (KMG-IV): sequencing the most valuable type-strain genomes for metagenomic binning, comparative biology and taxonomic classification.</title>
        <authorList>
            <person name="Goeker M."/>
        </authorList>
    </citation>
    <scope>NUCLEOTIDE SEQUENCE [LARGE SCALE GENOMIC DNA]</scope>
    <source>
        <strain evidence="1 2">DSM 4737</strain>
    </source>
</reference>
<accession>A0A7W9FD75</accession>
<dbReference type="EMBL" id="JACHOR010000001">
    <property type="protein sequence ID" value="MBB5744957.1"/>
    <property type="molecule type" value="Genomic_DNA"/>
</dbReference>
<proteinExistence type="predicted"/>
<dbReference type="Proteomes" id="UP000545037">
    <property type="component" value="Unassembled WGS sequence"/>
</dbReference>
<name>A0A7W9FD75_9CAUL</name>
<comment type="caution">
    <text evidence="1">The sequence shown here is derived from an EMBL/GenBank/DDBJ whole genome shotgun (WGS) entry which is preliminary data.</text>
</comment>
<evidence type="ECO:0000313" key="2">
    <source>
        <dbReference type="Proteomes" id="UP000545037"/>
    </source>
</evidence>